<evidence type="ECO:0000313" key="1">
    <source>
        <dbReference type="EMBL" id="CEO33170.1"/>
    </source>
</evidence>
<dbReference type="Proteomes" id="UP000049685">
    <property type="component" value="Unassembled WGS sequence"/>
</dbReference>
<gene>
    <name evidence="1" type="ORF">UMC4404_11501</name>
</gene>
<name>A0A9P1P947_PARSO</name>
<dbReference type="EMBL" id="CDNY01000003">
    <property type="protein sequence ID" value="CEO33170.1"/>
    <property type="molecule type" value="Genomic_DNA"/>
</dbReference>
<comment type="caution">
    <text evidence="1">The sequence shown here is derived from an EMBL/GenBank/DDBJ whole genome shotgun (WGS) entry which is preliminary data.</text>
</comment>
<sequence length="118" mass="14071">MNYKFKVFETKYGNFLEMNFTGEGNVNILSSFLNSSNMTVKEYKNKWIEAVENVINKKCNKEKIGVEAFDVDIENKKTTIYFEFAKEDNDSFELSTLEFKDILRIWFDELEKFEKKDI</sequence>
<organism evidence="1 2">
    <name type="scientific">Paraclostridium sordellii</name>
    <name type="common">Clostridium sordellii</name>
    <dbReference type="NCBI Taxonomy" id="1505"/>
    <lineage>
        <taxon>Bacteria</taxon>
        <taxon>Bacillati</taxon>
        <taxon>Bacillota</taxon>
        <taxon>Clostridia</taxon>
        <taxon>Peptostreptococcales</taxon>
        <taxon>Peptostreptococcaceae</taxon>
        <taxon>Paraclostridium</taxon>
    </lineage>
</organism>
<dbReference type="RefSeq" id="WP_057558325.1">
    <property type="nucleotide sequence ID" value="NZ_CABJBQ010000045.1"/>
</dbReference>
<evidence type="ECO:0000313" key="2">
    <source>
        <dbReference type="Proteomes" id="UP000049685"/>
    </source>
</evidence>
<protein>
    <submittedName>
        <fullName evidence="1">Uncharacterized protein</fullName>
    </submittedName>
</protein>
<dbReference type="AlphaFoldDB" id="A0A9P1P947"/>
<accession>A0A9P1P947</accession>
<reference evidence="2" key="1">
    <citation type="submission" date="2015-01" db="EMBL/GenBank/DDBJ databases">
        <authorList>
            <person name="Aslett A.Martin."/>
            <person name="De Silva Nishadi"/>
        </authorList>
    </citation>
    <scope>NUCLEOTIDE SEQUENCE [LARGE SCALE GENOMIC DNA]</scope>
    <source>
        <strain evidence="2">UMC4404</strain>
    </source>
</reference>
<proteinExistence type="predicted"/>